<dbReference type="FunCoup" id="D8U2Z7">
    <property type="interactions" value="12"/>
</dbReference>
<dbReference type="HAMAP" id="MF_03051">
    <property type="entry name" value="MOCS2A"/>
    <property type="match status" value="1"/>
</dbReference>
<comment type="PTM">
    <text evidence="6">C-terminal thiocarboxylation occurs in 2 steps, it is first acyl-adenylated (-COAMP) via the hesA/moeB/thiF part of MOCS3, then thiocarboxylated (-COSH) via the rhodanese domain of MOCS3.</text>
</comment>
<gene>
    <name evidence="7" type="ORF">VOLCADRAFT_82067</name>
</gene>
<dbReference type="CDD" id="cd00754">
    <property type="entry name" value="Ubl_MoaD"/>
    <property type="match status" value="1"/>
</dbReference>
<evidence type="ECO:0000256" key="5">
    <source>
        <dbReference type="ARBA" id="ARBA00023150"/>
    </source>
</evidence>
<keyword evidence="2 6" id="KW-0963">Cytoplasm</keyword>
<dbReference type="OrthoDB" id="5531344at2759"/>
<protein>
    <recommendedName>
        <fullName evidence="6">Molybdopterin synthase sulfur carrier subunit</fullName>
    </recommendedName>
    <alternativeName>
        <fullName evidence="6">Molybdenum cofactor synthesis protein 2 small subunit</fullName>
    </alternativeName>
    <alternativeName>
        <fullName evidence="6">Molybdenum cofactor synthesis protein 2A</fullName>
        <shortName evidence="6">MOCS2A</shortName>
    </alternativeName>
    <alternativeName>
        <fullName evidence="6">Sulfur carrier protein MOCS2A</fullName>
    </alternativeName>
</protein>
<keyword evidence="4 6" id="KW-0547">Nucleotide-binding</keyword>
<dbReference type="Pfam" id="PF02597">
    <property type="entry name" value="ThiS"/>
    <property type="match status" value="1"/>
</dbReference>
<dbReference type="InterPro" id="IPR010038">
    <property type="entry name" value="MoaD_arc-typ"/>
</dbReference>
<evidence type="ECO:0000256" key="2">
    <source>
        <dbReference type="ARBA" id="ARBA00022490"/>
    </source>
</evidence>
<reference evidence="7 8" key="1">
    <citation type="journal article" date="2010" name="Science">
        <title>Genomic analysis of organismal complexity in the multicellular green alga Volvox carteri.</title>
        <authorList>
            <person name="Prochnik S.E."/>
            <person name="Umen J."/>
            <person name="Nedelcu A.M."/>
            <person name="Hallmann A."/>
            <person name="Miller S.M."/>
            <person name="Nishii I."/>
            <person name="Ferris P."/>
            <person name="Kuo A."/>
            <person name="Mitros T."/>
            <person name="Fritz-Laylin L.K."/>
            <person name="Hellsten U."/>
            <person name="Chapman J."/>
            <person name="Simakov O."/>
            <person name="Rensing S.A."/>
            <person name="Terry A."/>
            <person name="Pangilinan J."/>
            <person name="Kapitonov V."/>
            <person name="Jurka J."/>
            <person name="Salamov A."/>
            <person name="Shapiro H."/>
            <person name="Schmutz J."/>
            <person name="Grimwood J."/>
            <person name="Lindquist E."/>
            <person name="Lucas S."/>
            <person name="Grigoriev I.V."/>
            <person name="Schmitt R."/>
            <person name="Kirk D."/>
            <person name="Rokhsar D.S."/>
        </authorList>
    </citation>
    <scope>NUCLEOTIDE SEQUENCE [LARGE SCALE GENOMIC DNA]</scope>
    <source>
        <strain evidence="8">f. Nagariensis / Eve</strain>
    </source>
</reference>
<comment type="subcellular location">
    <subcellularLocation>
        <location evidence="6">Cytoplasm</location>
    </subcellularLocation>
</comment>
<dbReference type="GO" id="GO:0000166">
    <property type="term" value="F:nucleotide binding"/>
    <property type="evidence" value="ECO:0007669"/>
    <property type="project" value="UniProtKB-KW"/>
</dbReference>
<evidence type="ECO:0000313" key="8">
    <source>
        <dbReference type="Proteomes" id="UP000001058"/>
    </source>
</evidence>
<dbReference type="InterPro" id="IPR044672">
    <property type="entry name" value="MOCS2A"/>
</dbReference>
<evidence type="ECO:0000256" key="4">
    <source>
        <dbReference type="ARBA" id="ARBA00022741"/>
    </source>
</evidence>
<proteinExistence type="inferred from homology"/>
<dbReference type="SUPFAM" id="SSF54285">
    <property type="entry name" value="MoaD/ThiS"/>
    <property type="match status" value="1"/>
</dbReference>
<dbReference type="Gene3D" id="3.10.20.30">
    <property type="match status" value="1"/>
</dbReference>
<organism evidence="8">
    <name type="scientific">Volvox carteri f. nagariensis</name>
    <dbReference type="NCBI Taxonomy" id="3068"/>
    <lineage>
        <taxon>Eukaryota</taxon>
        <taxon>Viridiplantae</taxon>
        <taxon>Chlorophyta</taxon>
        <taxon>core chlorophytes</taxon>
        <taxon>Chlorophyceae</taxon>
        <taxon>CS clade</taxon>
        <taxon>Chlamydomonadales</taxon>
        <taxon>Volvocaceae</taxon>
        <taxon>Volvox</taxon>
    </lineage>
</organism>
<dbReference type="InterPro" id="IPR003749">
    <property type="entry name" value="ThiS/MoaD-like"/>
</dbReference>
<comment type="function">
    <text evidence="6">Acts as a sulfur carrier required for molybdopterin biosynthesis. Component of the molybdopterin synthase complex that catalyzes the conversion of precursor Z into molybdopterin by mediating the incorporation of 2 sulfur atoms into precursor Z to generate a dithiolene group. In the complex, serves as sulfur donor by being thiocarboxylated (-COSH) at its C-terminus by MOCS3. After interaction with MOCS2B, the sulfur is then transferred to precursor Z to form molybdopterin.</text>
</comment>
<dbReference type="PANTHER" id="PTHR33359">
    <property type="entry name" value="MOLYBDOPTERIN SYNTHASE SULFUR CARRIER SUBUNIT"/>
    <property type="match status" value="1"/>
</dbReference>
<feature type="modified residue" description="1-thioglycine; alternate" evidence="6">
    <location>
        <position position="83"/>
    </location>
</feature>
<evidence type="ECO:0000313" key="7">
    <source>
        <dbReference type="EMBL" id="EFJ45894.1"/>
    </source>
</evidence>
<keyword evidence="5 6" id="KW-0501">Molybdenum cofactor biosynthesis</keyword>
<evidence type="ECO:0000256" key="3">
    <source>
        <dbReference type="ARBA" id="ARBA00022553"/>
    </source>
</evidence>
<dbReference type="EMBL" id="GL378354">
    <property type="protein sequence ID" value="EFJ45894.1"/>
    <property type="molecule type" value="Genomic_DNA"/>
</dbReference>
<dbReference type="UniPathway" id="UPA00344"/>
<dbReference type="Proteomes" id="UP000001058">
    <property type="component" value="Unassembled WGS sequence"/>
</dbReference>
<comment type="pathway">
    <text evidence="1 6">Cofactor biosynthesis; molybdopterin biosynthesis.</text>
</comment>
<dbReference type="KEGG" id="vcn:VOLCADRAFT_82067"/>
<dbReference type="PANTHER" id="PTHR33359:SF1">
    <property type="entry name" value="MOLYBDOPTERIN SYNTHASE SULFUR CARRIER SUBUNIT"/>
    <property type="match status" value="1"/>
</dbReference>
<dbReference type="InterPro" id="IPR016155">
    <property type="entry name" value="Mopterin_synth/thiamin_S_b"/>
</dbReference>
<dbReference type="InterPro" id="IPR028887">
    <property type="entry name" value="MOCS2A_euk"/>
</dbReference>
<comment type="subunit">
    <text evidence="6">Heterotetramer; composed of 2 small (MOCS2A) and 2 large (MOCS2B) subunits.</text>
</comment>
<dbReference type="NCBIfam" id="TIGR01687">
    <property type="entry name" value="moaD_arch"/>
    <property type="match status" value="1"/>
</dbReference>
<accession>D8U2Z7</accession>
<name>D8U2Z7_VOLCA</name>
<evidence type="ECO:0000256" key="6">
    <source>
        <dbReference type="HAMAP-Rule" id="MF_03051"/>
    </source>
</evidence>
<dbReference type="NCBIfam" id="TIGR01682">
    <property type="entry name" value="moaD"/>
    <property type="match status" value="1"/>
</dbReference>
<dbReference type="STRING" id="3068.D8U2Z7"/>
<dbReference type="InterPro" id="IPR012675">
    <property type="entry name" value="Beta-grasp_dom_sf"/>
</dbReference>
<dbReference type="RefSeq" id="XP_002952972.1">
    <property type="nucleotide sequence ID" value="XM_002952926.1"/>
</dbReference>
<keyword evidence="8" id="KW-1185">Reference proteome</keyword>
<dbReference type="GO" id="GO:0006777">
    <property type="term" value="P:Mo-molybdopterin cofactor biosynthetic process"/>
    <property type="evidence" value="ECO:0007669"/>
    <property type="project" value="UniProtKB-UniRule"/>
</dbReference>
<dbReference type="AlphaFoldDB" id="D8U2Z7"/>
<dbReference type="GO" id="GO:1990133">
    <property type="term" value="C:molybdopterin adenylyltransferase complex"/>
    <property type="evidence" value="ECO:0007669"/>
    <property type="project" value="TreeGrafter"/>
</dbReference>
<dbReference type="InParanoid" id="D8U2Z7"/>
<evidence type="ECO:0000256" key="1">
    <source>
        <dbReference type="ARBA" id="ARBA00005046"/>
    </source>
</evidence>
<dbReference type="GO" id="GO:1990140">
    <property type="term" value="C:molybdopterin synthase complex"/>
    <property type="evidence" value="ECO:0007669"/>
    <property type="project" value="UniProtKB-UniRule"/>
</dbReference>
<dbReference type="GeneID" id="9627785"/>
<keyword evidence="3 6" id="KW-0597">Phosphoprotein</keyword>
<comment type="similarity">
    <text evidence="6">Belongs to the MoaD family. MOCS2A subfamily.</text>
</comment>
<feature type="modified residue" description="Glycyl adenylate; alternate" evidence="6">
    <location>
        <position position="83"/>
    </location>
</feature>
<dbReference type="GO" id="GO:0030366">
    <property type="term" value="F:molybdopterin synthase activity"/>
    <property type="evidence" value="ECO:0007669"/>
    <property type="project" value="UniProtKB-UniRule"/>
</dbReference>
<dbReference type="eggNOG" id="KOG3474">
    <property type="taxonomic scope" value="Eukaryota"/>
</dbReference>
<sequence>MRIKVLFFAKSREVAGLSEQVFELADGGNTEDLLHQIISAHPGLENVMKSCVFAVNQEYVRPCDKEPLKEGDEVAIIPPLSGG</sequence>
<dbReference type="FunFam" id="3.10.20.30:FF:000010">
    <property type="entry name" value="Molybdopterin synthase sulfur carrier subunit"/>
    <property type="match status" value="1"/>
</dbReference>